<feature type="domain" description="Flagellar basal body rod protein N-terminal" evidence="6">
    <location>
        <begin position="15"/>
        <end position="45"/>
    </location>
</feature>
<comment type="subcellular location">
    <subcellularLocation>
        <location evidence="1 5">Bacterial flagellum basal body</location>
    </subcellularLocation>
</comment>
<name>A0A225NSP3_9RHOB</name>
<dbReference type="InterPro" id="IPR037925">
    <property type="entry name" value="FlgE/F/G-like"/>
</dbReference>
<dbReference type="GO" id="GO:0009425">
    <property type="term" value="C:bacterial-type flagellum basal body"/>
    <property type="evidence" value="ECO:0007669"/>
    <property type="project" value="UniProtKB-SubCell"/>
</dbReference>
<dbReference type="PANTHER" id="PTHR30435:SF1">
    <property type="entry name" value="FLAGELLAR HOOK PROTEIN FLGE"/>
    <property type="match status" value="1"/>
</dbReference>
<keyword evidence="9" id="KW-0969">Cilium</keyword>
<evidence type="ECO:0000256" key="2">
    <source>
        <dbReference type="ARBA" id="ARBA00009677"/>
    </source>
</evidence>
<evidence type="ECO:0000259" key="8">
    <source>
        <dbReference type="Pfam" id="PF07559"/>
    </source>
</evidence>
<feature type="domain" description="Flagellar hook protein FlgE D2" evidence="8">
    <location>
        <begin position="196"/>
        <end position="316"/>
    </location>
</feature>
<dbReference type="OrthoDB" id="8372879at2"/>
<evidence type="ECO:0000256" key="3">
    <source>
        <dbReference type="ARBA" id="ARBA00019015"/>
    </source>
</evidence>
<dbReference type="InterPro" id="IPR001444">
    <property type="entry name" value="Flag_bb_rod_N"/>
</dbReference>
<dbReference type="Pfam" id="PF06429">
    <property type="entry name" value="Flg_bbr_C"/>
    <property type="match status" value="1"/>
</dbReference>
<comment type="function">
    <text evidence="5">A flexible structure which links the flagellar filament to the drive apparatus in the basal body.</text>
</comment>
<keyword evidence="4 5" id="KW-0975">Bacterial flagellum</keyword>
<evidence type="ECO:0000259" key="7">
    <source>
        <dbReference type="Pfam" id="PF06429"/>
    </source>
</evidence>
<feature type="domain" description="Flagellar basal-body/hook protein C-terminal" evidence="7">
    <location>
        <begin position="395"/>
        <end position="435"/>
    </location>
</feature>
<sequence length="437" mass="45915">MQQQKGAYMSMSSSLNAGVSGLQSNSTQLSAISENIANGSTFGYKRVETSFNAMVMGSGAAYTAGGVAASTTRLIDESGALVSTKNPTDIAISGRGFVPTTWEPEFAAGGSDMLLSRGDSFRINEDGYLATETGLLLMGWPANQDGTIPNYPRDTADGLEPIQFSLNLSGDPTTSVAMSLNLPAVDTETGASGEPHELTVEYFDNLGRSQSITMTFTPTVPATGTSNEWTVVLTDSAQPGVTIGEYVMTFEDSRTAGGTLQSVATTTGGPYDPVDGTVLVNVAAGPIEIDIGAVNDPFGVTQLSDSFAPISITKDGSPVGNMVSVEIDENGMVNVLYDTGVTDTLYQVPLINVPNPNGLVPLNQQTYRPSNNSGSYFLWDAGDGPVGTVSAYAREGSNVDIASELTDMIQTQRAYSSNAKVIQTVDEMLQETTNIKR</sequence>
<keyword evidence="9" id="KW-0966">Cell projection</keyword>
<protein>
    <recommendedName>
        <fullName evidence="3 5">Flagellar hook protein FlgE</fullName>
    </recommendedName>
</protein>
<dbReference type="AlphaFoldDB" id="A0A225NSP3"/>
<organism evidence="9 10">
    <name type="scientific">Marinibacterium profundimaris</name>
    <dbReference type="NCBI Taxonomy" id="1679460"/>
    <lineage>
        <taxon>Bacteria</taxon>
        <taxon>Pseudomonadati</taxon>
        <taxon>Pseudomonadota</taxon>
        <taxon>Alphaproteobacteria</taxon>
        <taxon>Rhodobacterales</taxon>
        <taxon>Paracoccaceae</taxon>
        <taxon>Marinibacterium</taxon>
    </lineage>
</organism>
<dbReference type="Pfam" id="PF00460">
    <property type="entry name" value="Flg_bb_rod"/>
    <property type="match status" value="1"/>
</dbReference>
<evidence type="ECO:0000313" key="9">
    <source>
        <dbReference type="EMBL" id="OWU75838.1"/>
    </source>
</evidence>
<reference evidence="9 10" key="1">
    <citation type="submission" date="2013-04" db="EMBL/GenBank/DDBJ databases">
        <title>Oceanicola sp. 22II1-22F33 Genome Sequencing.</title>
        <authorList>
            <person name="Lai Q."/>
            <person name="Li G."/>
            <person name="Shao Z."/>
        </authorList>
    </citation>
    <scope>NUCLEOTIDE SEQUENCE [LARGE SCALE GENOMIC DNA]</scope>
    <source>
        <strain evidence="9 10">22II1-22F33</strain>
    </source>
</reference>
<comment type="caution">
    <text evidence="9">The sequence shown here is derived from an EMBL/GenBank/DDBJ whole genome shotgun (WGS) entry which is preliminary data.</text>
</comment>
<evidence type="ECO:0000256" key="4">
    <source>
        <dbReference type="ARBA" id="ARBA00023143"/>
    </source>
</evidence>
<dbReference type="PROSITE" id="PS00588">
    <property type="entry name" value="FLAGELLA_BB_ROD"/>
    <property type="match status" value="1"/>
</dbReference>
<evidence type="ECO:0000259" key="6">
    <source>
        <dbReference type="Pfam" id="PF00460"/>
    </source>
</evidence>
<dbReference type="GO" id="GO:0009424">
    <property type="term" value="C:bacterial-type flagellum hook"/>
    <property type="evidence" value="ECO:0007669"/>
    <property type="project" value="TreeGrafter"/>
</dbReference>
<keyword evidence="10" id="KW-1185">Reference proteome</keyword>
<dbReference type="InterPro" id="IPR011491">
    <property type="entry name" value="FlgE_D2"/>
</dbReference>
<accession>A0A225NSP3</accession>
<dbReference type="PANTHER" id="PTHR30435">
    <property type="entry name" value="FLAGELLAR PROTEIN"/>
    <property type="match status" value="1"/>
</dbReference>
<dbReference type="InterPro" id="IPR020013">
    <property type="entry name" value="Flagellar_FlgE/F/G"/>
</dbReference>
<dbReference type="NCBIfam" id="TIGR03506">
    <property type="entry name" value="FlgEFG_subfam"/>
    <property type="match status" value="1"/>
</dbReference>
<dbReference type="Pfam" id="PF07559">
    <property type="entry name" value="FlgE_D2"/>
    <property type="match status" value="1"/>
</dbReference>
<evidence type="ECO:0000256" key="5">
    <source>
        <dbReference type="RuleBase" id="RU362116"/>
    </source>
</evidence>
<keyword evidence="9" id="KW-0282">Flagellum</keyword>
<dbReference type="Proteomes" id="UP000215377">
    <property type="component" value="Unassembled WGS sequence"/>
</dbReference>
<dbReference type="Gene3D" id="2.60.98.20">
    <property type="entry name" value="Flagellar hook protein FlgE"/>
    <property type="match status" value="1"/>
</dbReference>
<comment type="similarity">
    <text evidence="2 5">Belongs to the flagella basal body rod proteins family.</text>
</comment>
<dbReference type="InterPro" id="IPR037058">
    <property type="entry name" value="Falgellar_hook_FlgE_sf"/>
</dbReference>
<dbReference type="InterPro" id="IPR010930">
    <property type="entry name" value="Flg_bb/hook_C_dom"/>
</dbReference>
<dbReference type="EMBL" id="AQQR01000002">
    <property type="protein sequence ID" value="OWU75838.1"/>
    <property type="molecule type" value="Genomic_DNA"/>
</dbReference>
<dbReference type="GO" id="GO:0005829">
    <property type="term" value="C:cytosol"/>
    <property type="evidence" value="ECO:0007669"/>
    <property type="project" value="TreeGrafter"/>
</dbReference>
<dbReference type="SUPFAM" id="SSF117143">
    <property type="entry name" value="Flagellar hook protein flgE"/>
    <property type="match status" value="1"/>
</dbReference>
<evidence type="ECO:0000313" key="10">
    <source>
        <dbReference type="Proteomes" id="UP000215377"/>
    </source>
</evidence>
<dbReference type="GO" id="GO:0071978">
    <property type="term" value="P:bacterial-type flagellum-dependent swarming motility"/>
    <property type="evidence" value="ECO:0007669"/>
    <property type="project" value="TreeGrafter"/>
</dbReference>
<proteinExistence type="inferred from homology"/>
<dbReference type="InterPro" id="IPR019776">
    <property type="entry name" value="Flagellar_basal_body_rod_CS"/>
</dbReference>
<evidence type="ECO:0000256" key="1">
    <source>
        <dbReference type="ARBA" id="ARBA00004117"/>
    </source>
</evidence>
<gene>
    <name evidence="9" type="ORF">ATO3_06535</name>
</gene>